<name>A0A8X8Y5N6_SALSN</name>
<dbReference type="EMBL" id="PNBA02000004">
    <property type="protein sequence ID" value="KAG6425950.1"/>
    <property type="molecule type" value="Genomic_DNA"/>
</dbReference>
<comment type="caution">
    <text evidence="1">The sequence shown here is derived from an EMBL/GenBank/DDBJ whole genome shotgun (WGS) entry which is preliminary data.</text>
</comment>
<proteinExistence type="predicted"/>
<reference evidence="1" key="2">
    <citation type="submission" date="2020-08" db="EMBL/GenBank/DDBJ databases">
        <title>Plant Genome Project.</title>
        <authorList>
            <person name="Zhang R.-G."/>
        </authorList>
    </citation>
    <scope>NUCLEOTIDE SEQUENCE</scope>
    <source>
        <strain evidence="1">Huo1</strain>
        <tissue evidence="1">Leaf</tissue>
    </source>
</reference>
<evidence type="ECO:0000313" key="1">
    <source>
        <dbReference type="EMBL" id="KAG6425950.1"/>
    </source>
</evidence>
<accession>A0A8X8Y5N6</accession>
<gene>
    <name evidence="1" type="ORF">SASPL_110161</name>
</gene>
<organism evidence="1">
    <name type="scientific">Salvia splendens</name>
    <name type="common">Scarlet sage</name>
    <dbReference type="NCBI Taxonomy" id="180675"/>
    <lineage>
        <taxon>Eukaryota</taxon>
        <taxon>Viridiplantae</taxon>
        <taxon>Streptophyta</taxon>
        <taxon>Embryophyta</taxon>
        <taxon>Tracheophyta</taxon>
        <taxon>Spermatophyta</taxon>
        <taxon>Magnoliopsida</taxon>
        <taxon>eudicotyledons</taxon>
        <taxon>Gunneridae</taxon>
        <taxon>Pentapetalae</taxon>
        <taxon>asterids</taxon>
        <taxon>lamiids</taxon>
        <taxon>Lamiales</taxon>
        <taxon>Lamiaceae</taxon>
        <taxon>Nepetoideae</taxon>
        <taxon>Mentheae</taxon>
        <taxon>Salviinae</taxon>
        <taxon>Salvia</taxon>
        <taxon>Salvia subgen. Calosphace</taxon>
        <taxon>core Calosphace</taxon>
    </lineage>
</organism>
<keyword evidence="2" id="KW-1185">Reference proteome</keyword>
<sequence>MSNKIQQDTSDNTSIMSDETHQTFTCEICIEPAMLSQKFGHGANCDHNICFMCDVATTKCACPLARGSFAMRVGLHGTPGLGAARHPKVVKLLCADVGQDFAINVVHKFVDMCNRVLV</sequence>
<dbReference type="SUPFAM" id="SSF57850">
    <property type="entry name" value="RING/U-box"/>
    <property type="match status" value="1"/>
</dbReference>
<evidence type="ECO:0008006" key="3">
    <source>
        <dbReference type="Google" id="ProtNLM"/>
    </source>
</evidence>
<dbReference type="Proteomes" id="UP000298416">
    <property type="component" value="Unassembled WGS sequence"/>
</dbReference>
<reference evidence="1" key="1">
    <citation type="submission" date="2018-01" db="EMBL/GenBank/DDBJ databases">
        <authorList>
            <person name="Mao J.F."/>
        </authorList>
    </citation>
    <scope>NUCLEOTIDE SEQUENCE</scope>
    <source>
        <strain evidence="1">Huo1</strain>
        <tissue evidence="1">Leaf</tissue>
    </source>
</reference>
<evidence type="ECO:0000313" key="2">
    <source>
        <dbReference type="Proteomes" id="UP000298416"/>
    </source>
</evidence>
<dbReference type="AlphaFoldDB" id="A0A8X8Y5N6"/>
<protein>
    <recommendedName>
        <fullName evidence="3">RING-type domain-containing protein</fullName>
    </recommendedName>
</protein>